<dbReference type="InterPro" id="IPR052924">
    <property type="entry name" value="OsmC/Ohr_hydroprdx_reductase"/>
</dbReference>
<protein>
    <submittedName>
        <fullName evidence="1">OsmC family peroxiredoxin</fullName>
    </submittedName>
</protein>
<dbReference type="PANTHER" id="PTHR35368">
    <property type="entry name" value="HYDROPEROXIDE REDUCTASE"/>
    <property type="match status" value="1"/>
</dbReference>
<dbReference type="InterPro" id="IPR015946">
    <property type="entry name" value="KH_dom-like_a/b"/>
</dbReference>
<evidence type="ECO:0000313" key="1">
    <source>
        <dbReference type="EMBL" id="RCG13677.1"/>
    </source>
</evidence>
<name>A0A367E8H4_9ACTN</name>
<accession>A0A367E8H4</accession>
<dbReference type="Proteomes" id="UP000253507">
    <property type="component" value="Unassembled WGS sequence"/>
</dbReference>
<dbReference type="AlphaFoldDB" id="A0A367E8H4"/>
<dbReference type="Pfam" id="PF02566">
    <property type="entry name" value="OsmC"/>
    <property type="match status" value="1"/>
</dbReference>
<dbReference type="InterPro" id="IPR036102">
    <property type="entry name" value="OsmC/Ohrsf"/>
</dbReference>
<gene>
    <name evidence="1" type="ORF">DQ392_31715</name>
</gene>
<dbReference type="RefSeq" id="WP_114019157.1">
    <property type="nucleotide sequence ID" value="NZ_QOIM01000049.1"/>
</dbReference>
<dbReference type="SUPFAM" id="SSF82784">
    <property type="entry name" value="OsmC-like"/>
    <property type="match status" value="1"/>
</dbReference>
<comment type="caution">
    <text evidence="1">The sequence shown here is derived from an EMBL/GenBank/DDBJ whole genome shotgun (WGS) entry which is preliminary data.</text>
</comment>
<dbReference type="PANTHER" id="PTHR35368:SF1">
    <property type="entry name" value="HYDROPEROXIDE REDUCTASE"/>
    <property type="match status" value="1"/>
</dbReference>
<reference evidence="1 2" key="1">
    <citation type="submission" date="2018-06" db="EMBL/GenBank/DDBJ databases">
        <title>Streptomyces reniochalinae sp. nov. and Streptomyces diacarnus sp. nov. from marine sponges.</title>
        <authorList>
            <person name="Li L."/>
        </authorList>
    </citation>
    <scope>NUCLEOTIDE SEQUENCE [LARGE SCALE GENOMIC DNA]</scope>
    <source>
        <strain evidence="1 2">LHW50302</strain>
    </source>
</reference>
<keyword evidence="2" id="KW-1185">Reference proteome</keyword>
<dbReference type="InterPro" id="IPR003718">
    <property type="entry name" value="OsmC/Ohr_fam"/>
</dbReference>
<sequence length="187" mass="19987">MTQIANSLNGVDRDALKGTLEAVQHDPHLAKVSFTLGADWQGGCRQRAVTGATRQAGTTIDSRTARYTLESDEPAALLGSDTAASPAEYVLQALAGCYAVTFATHAANRGIELSSLRLDMEADFDLQGFLGLDEKTRPGAQEIRVTVHAESPNTSRGGLLELTAFVQEHSPIRDILAHEVRVSTDLA</sequence>
<dbReference type="Gene3D" id="3.30.300.20">
    <property type="match status" value="1"/>
</dbReference>
<dbReference type="EMBL" id="QOIM01000049">
    <property type="protein sequence ID" value="RCG13677.1"/>
    <property type="molecule type" value="Genomic_DNA"/>
</dbReference>
<organism evidence="1 2">
    <name type="scientific">Streptomyces reniochalinae</name>
    <dbReference type="NCBI Taxonomy" id="2250578"/>
    <lineage>
        <taxon>Bacteria</taxon>
        <taxon>Bacillati</taxon>
        <taxon>Actinomycetota</taxon>
        <taxon>Actinomycetes</taxon>
        <taxon>Kitasatosporales</taxon>
        <taxon>Streptomycetaceae</taxon>
        <taxon>Streptomyces</taxon>
    </lineage>
</organism>
<proteinExistence type="predicted"/>
<dbReference type="OrthoDB" id="9811389at2"/>
<evidence type="ECO:0000313" key="2">
    <source>
        <dbReference type="Proteomes" id="UP000253507"/>
    </source>
</evidence>